<comment type="caution">
    <text evidence="1">The sequence shown here is derived from an EMBL/GenBank/DDBJ whole genome shotgun (WGS) entry which is preliminary data.</text>
</comment>
<accession>A0A9P5Z8C4</accession>
<dbReference type="Proteomes" id="UP000807469">
    <property type="component" value="Unassembled WGS sequence"/>
</dbReference>
<name>A0A9P5Z8C4_9AGAR</name>
<dbReference type="AlphaFoldDB" id="A0A9P5Z8C4"/>
<evidence type="ECO:0008006" key="3">
    <source>
        <dbReference type="Google" id="ProtNLM"/>
    </source>
</evidence>
<gene>
    <name evidence="1" type="ORF">BDN70DRAFT_874360</name>
</gene>
<sequence>MPRLPLDIVETVVDILTQEDDLNFSSIKACALVCHDFLPISRKRIFASLGINNRDTYPTPPYAYIHRTTSSRFRELLTTSPEIADYIRDLNYRVREKDLEDDALIASLKSMMRLQSLTIRNAVSAPISWSWSTSRIRTAFVHLFRLPTFNKLSLYCIYDLIVADLPLNLKNFTFQHLRLLLAPPPSSQIKIYAMSIGYGCRAAIEQFYEARIENGEAVIDLTVLNSLEFELYNSDDVETLRNLLGHCTGLAHVKIEIIEVRLSLAGLNKMLSPSLKTLKYLQIEAIFEHDDIDPYCGLADELELMSSRNVVEVIDIRITISVDAECTVGDEWGRLDSILTQPAWPHLRSLILSIVVISHARDDELEENLRVMAATQFKGITSRETVSFKFNVSEDWL</sequence>
<evidence type="ECO:0000313" key="1">
    <source>
        <dbReference type="EMBL" id="KAF9482944.1"/>
    </source>
</evidence>
<proteinExistence type="predicted"/>
<keyword evidence="2" id="KW-1185">Reference proteome</keyword>
<dbReference type="OrthoDB" id="2745898at2759"/>
<reference evidence="1" key="1">
    <citation type="submission" date="2020-11" db="EMBL/GenBank/DDBJ databases">
        <authorList>
            <consortium name="DOE Joint Genome Institute"/>
            <person name="Ahrendt S."/>
            <person name="Riley R."/>
            <person name="Andreopoulos W."/>
            <person name="Labutti K."/>
            <person name="Pangilinan J."/>
            <person name="Ruiz-Duenas F.J."/>
            <person name="Barrasa J.M."/>
            <person name="Sanchez-Garcia M."/>
            <person name="Camarero S."/>
            <person name="Miyauchi S."/>
            <person name="Serrano A."/>
            <person name="Linde D."/>
            <person name="Babiker R."/>
            <person name="Drula E."/>
            <person name="Ayuso-Fernandez I."/>
            <person name="Pacheco R."/>
            <person name="Padilla G."/>
            <person name="Ferreira P."/>
            <person name="Barriuso J."/>
            <person name="Kellner H."/>
            <person name="Castanera R."/>
            <person name="Alfaro M."/>
            <person name="Ramirez L."/>
            <person name="Pisabarro A.G."/>
            <person name="Kuo A."/>
            <person name="Tritt A."/>
            <person name="Lipzen A."/>
            <person name="He G."/>
            <person name="Yan M."/>
            <person name="Ng V."/>
            <person name="Cullen D."/>
            <person name="Martin F."/>
            <person name="Rosso M.-N."/>
            <person name="Henrissat B."/>
            <person name="Hibbett D."/>
            <person name="Martinez A.T."/>
            <person name="Grigoriev I.V."/>
        </authorList>
    </citation>
    <scope>NUCLEOTIDE SEQUENCE</scope>
    <source>
        <strain evidence="1">CIRM-BRFM 674</strain>
    </source>
</reference>
<evidence type="ECO:0000313" key="2">
    <source>
        <dbReference type="Proteomes" id="UP000807469"/>
    </source>
</evidence>
<protein>
    <recommendedName>
        <fullName evidence="3">F-box domain-containing protein</fullName>
    </recommendedName>
</protein>
<organism evidence="1 2">
    <name type="scientific">Pholiota conissans</name>
    <dbReference type="NCBI Taxonomy" id="109636"/>
    <lineage>
        <taxon>Eukaryota</taxon>
        <taxon>Fungi</taxon>
        <taxon>Dikarya</taxon>
        <taxon>Basidiomycota</taxon>
        <taxon>Agaricomycotina</taxon>
        <taxon>Agaricomycetes</taxon>
        <taxon>Agaricomycetidae</taxon>
        <taxon>Agaricales</taxon>
        <taxon>Agaricineae</taxon>
        <taxon>Strophariaceae</taxon>
        <taxon>Pholiota</taxon>
    </lineage>
</organism>
<dbReference type="EMBL" id="MU155159">
    <property type="protein sequence ID" value="KAF9482944.1"/>
    <property type="molecule type" value="Genomic_DNA"/>
</dbReference>